<dbReference type="InterPro" id="IPR017795">
    <property type="entry name" value="ABBA_NscD-like"/>
</dbReference>
<evidence type="ECO:0000256" key="3">
    <source>
        <dbReference type="PIRSR" id="PIRSR000509-1"/>
    </source>
</evidence>
<protein>
    <submittedName>
        <fullName evidence="4">Aromatic prenyltransferase</fullName>
    </submittedName>
</protein>
<feature type="binding site" evidence="3">
    <location>
        <position position="215"/>
    </location>
    <ligand>
        <name>dimethylallyl diphosphate</name>
        <dbReference type="ChEBI" id="CHEBI:57623"/>
    </ligand>
</feature>
<keyword evidence="5" id="KW-1185">Reference proteome</keyword>
<accession>A0A6A6DNC5</accession>
<dbReference type="Pfam" id="PF11991">
    <property type="entry name" value="Trp_DMAT"/>
    <property type="match status" value="1"/>
</dbReference>
<feature type="binding site" evidence="3">
    <location>
        <position position="217"/>
    </location>
    <ligand>
        <name>dimethylallyl diphosphate</name>
        <dbReference type="ChEBI" id="CHEBI:57623"/>
    </ligand>
</feature>
<feature type="binding site" evidence="3">
    <location>
        <position position="284"/>
    </location>
    <ligand>
        <name>dimethylallyl diphosphate</name>
        <dbReference type="ChEBI" id="CHEBI:57623"/>
    </ligand>
</feature>
<evidence type="ECO:0000313" key="4">
    <source>
        <dbReference type="EMBL" id="KAF2179126.1"/>
    </source>
</evidence>
<evidence type="ECO:0000256" key="1">
    <source>
        <dbReference type="ARBA" id="ARBA00010209"/>
    </source>
</evidence>
<comment type="similarity">
    <text evidence="1">Belongs to the tryptophan dimethylallyltransferase family.</text>
</comment>
<evidence type="ECO:0000313" key="5">
    <source>
        <dbReference type="Proteomes" id="UP000800200"/>
    </source>
</evidence>
<keyword evidence="2 4" id="KW-0808">Transferase</keyword>
<name>A0A6A6DNC5_9PEZI</name>
<dbReference type="PANTHER" id="PTHR40627">
    <property type="entry name" value="INDOLE PRENYLTRANSFERASE TDIB-RELATED"/>
    <property type="match status" value="1"/>
</dbReference>
<dbReference type="InterPro" id="IPR033964">
    <property type="entry name" value="ABBA"/>
</dbReference>
<dbReference type="Proteomes" id="UP000800200">
    <property type="component" value="Unassembled WGS sequence"/>
</dbReference>
<feature type="binding site" evidence="3">
    <location>
        <position position="135"/>
    </location>
    <ligand>
        <name>dimethylallyl diphosphate</name>
        <dbReference type="ChEBI" id="CHEBI:57623"/>
    </ligand>
</feature>
<reference evidence="4" key="1">
    <citation type="journal article" date="2020" name="Stud. Mycol.">
        <title>101 Dothideomycetes genomes: a test case for predicting lifestyles and emergence of pathogens.</title>
        <authorList>
            <person name="Haridas S."/>
            <person name="Albert R."/>
            <person name="Binder M."/>
            <person name="Bloem J."/>
            <person name="Labutti K."/>
            <person name="Salamov A."/>
            <person name="Andreopoulos B."/>
            <person name="Baker S."/>
            <person name="Barry K."/>
            <person name="Bills G."/>
            <person name="Bluhm B."/>
            <person name="Cannon C."/>
            <person name="Castanera R."/>
            <person name="Culley D."/>
            <person name="Daum C."/>
            <person name="Ezra D."/>
            <person name="Gonzalez J."/>
            <person name="Henrissat B."/>
            <person name="Kuo A."/>
            <person name="Liang C."/>
            <person name="Lipzen A."/>
            <person name="Lutzoni F."/>
            <person name="Magnuson J."/>
            <person name="Mondo S."/>
            <person name="Nolan M."/>
            <person name="Ohm R."/>
            <person name="Pangilinan J."/>
            <person name="Park H.-J."/>
            <person name="Ramirez L."/>
            <person name="Alfaro M."/>
            <person name="Sun H."/>
            <person name="Tritt A."/>
            <person name="Yoshinaga Y."/>
            <person name="Zwiers L.-H."/>
            <person name="Turgeon B."/>
            <person name="Goodwin S."/>
            <person name="Spatafora J."/>
            <person name="Crous P."/>
            <person name="Grigoriev I."/>
        </authorList>
    </citation>
    <scope>NUCLEOTIDE SEQUENCE</scope>
    <source>
        <strain evidence="4">CBS 207.26</strain>
    </source>
</reference>
<feature type="binding site" evidence="3">
    <location>
        <position position="286"/>
    </location>
    <ligand>
        <name>dimethylallyl diphosphate</name>
        <dbReference type="ChEBI" id="CHEBI:57623"/>
    </ligand>
</feature>
<feature type="binding site" evidence="3">
    <location>
        <position position="288"/>
    </location>
    <ligand>
        <name>dimethylallyl diphosphate</name>
        <dbReference type="ChEBI" id="CHEBI:57623"/>
    </ligand>
</feature>
<gene>
    <name evidence="4" type="ORF">K469DRAFT_597688</name>
</gene>
<dbReference type="GO" id="GO:0016765">
    <property type="term" value="F:transferase activity, transferring alkyl or aryl (other than methyl) groups"/>
    <property type="evidence" value="ECO:0007669"/>
    <property type="project" value="InterPro"/>
</dbReference>
<feature type="binding site" evidence="3">
    <location>
        <position position="367"/>
    </location>
    <ligand>
        <name>dimethylallyl diphosphate</name>
        <dbReference type="ChEBI" id="CHEBI:57623"/>
    </ligand>
</feature>
<dbReference type="EMBL" id="ML994670">
    <property type="protein sequence ID" value="KAF2179126.1"/>
    <property type="molecule type" value="Genomic_DNA"/>
</dbReference>
<dbReference type="OrthoDB" id="3354387at2759"/>
<dbReference type="NCBIfam" id="TIGR03429">
    <property type="entry name" value="arom_pren_DMATS"/>
    <property type="match status" value="1"/>
</dbReference>
<sequence length="457" mass="51583">MSSFSSPCFTPLFRCLDRRRDSRRQETKTSYSSPSDSIWWQLVGTKASPSHNYHQRFWWSTGGYVLGLLLHYAGYSPQAQYLNLKFFAELVTPALGAGRKQFKKPAPWFSFMTDDGTPIELSWDWGTKNKPTTVRFSIEPVGLHAGTSLDSLNRHAASQFHESVISNLPNARFEWFDHFKALFCVEWTLPTTPPGGHSSRIFYAFDLKESDVVAKAYFFPAVCAANRGQSSLEAISTAIETAPHCTPENLRALSVLQKFFSNPRTGSLELEMLATDLIDPFESRLKIYFRSRDTRFSSIANILSLNGLDASEGVRKGIENLRDLWNLLFGLKEGKDEPLEESQHRTSGVLYYATFRLGDEVPTVKLYIPVRHYAVSDESIMQGVKTFLENTHGDDHMASYTAFLDRAFSRTALRAGRGVHTYLGCSINRDGSLKLISYLNPQPWKLLLPTEGNAGLR</sequence>
<dbReference type="SFLD" id="SFLDS00036">
    <property type="entry name" value="Aromatic_Prenyltransferase"/>
    <property type="match status" value="1"/>
</dbReference>
<organism evidence="4 5">
    <name type="scientific">Zopfia rhizophila CBS 207.26</name>
    <dbReference type="NCBI Taxonomy" id="1314779"/>
    <lineage>
        <taxon>Eukaryota</taxon>
        <taxon>Fungi</taxon>
        <taxon>Dikarya</taxon>
        <taxon>Ascomycota</taxon>
        <taxon>Pezizomycotina</taxon>
        <taxon>Dothideomycetes</taxon>
        <taxon>Dothideomycetes incertae sedis</taxon>
        <taxon>Zopfiaceae</taxon>
        <taxon>Zopfia</taxon>
    </lineage>
</organism>
<dbReference type="GO" id="GO:0009820">
    <property type="term" value="P:alkaloid metabolic process"/>
    <property type="evidence" value="ECO:0007669"/>
    <property type="project" value="InterPro"/>
</dbReference>
<dbReference type="AlphaFoldDB" id="A0A6A6DNC5"/>
<dbReference type="PIRSF" id="PIRSF000509">
    <property type="entry name" value="Trp_DMAT"/>
    <property type="match status" value="1"/>
</dbReference>
<dbReference type="InterPro" id="IPR012148">
    <property type="entry name" value="ABBA_DMATS-like"/>
</dbReference>
<proteinExistence type="inferred from homology"/>
<dbReference type="SFLD" id="SFLDG01162">
    <property type="entry name" value="I"/>
    <property type="match status" value="1"/>
</dbReference>
<feature type="binding site" evidence="3">
    <location>
        <position position="120"/>
    </location>
    <ligand>
        <name>L-tryptophan</name>
        <dbReference type="ChEBI" id="CHEBI:57912"/>
    </ligand>
</feature>
<evidence type="ECO:0000256" key="2">
    <source>
        <dbReference type="ARBA" id="ARBA00022679"/>
    </source>
</evidence>
<dbReference type="CDD" id="cd13929">
    <property type="entry name" value="PT-DMATS_CymD"/>
    <property type="match status" value="1"/>
</dbReference>
<dbReference type="PANTHER" id="PTHR40627:SF4">
    <property type="entry name" value="PRENYLTRANSFERASE ASQH1-RELATED"/>
    <property type="match status" value="1"/>
</dbReference>